<dbReference type="NCBIfam" id="TIGR00479">
    <property type="entry name" value="rumA"/>
    <property type="match status" value="1"/>
</dbReference>
<feature type="binding site" evidence="4">
    <location>
        <position position="324"/>
    </location>
    <ligand>
        <name>S-adenosyl-L-methionine</name>
        <dbReference type="ChEBI" id="CHEBI:59789"/>
    </ligand>
</feature>
<dbReference type="OrthoDB" id="9804590at2"/>
<dbReference type="Pfam" id="PF05958">
    <property type="entry name" value="tRNA_U5-meth_tr"/>
    <property type="match status" value="1"/>
</dbReference>
<dbReference type="PANTHER" id="PTHR11061:SF30">
    <property type="entry name" value="TRNA (URACIL(54)-C(5))-METHYLTRANSFERASE"/>
    <property type="match status" value="1"/>
</dbReference>
<evidence type="ECO:0000256" key="3">
    <source>
        <dbReference type="ARBA" id="ARBA00022691"/>
    </source>
</evidence>
<dbReference type="InterPro" id="IPR010280">
    <property type="entry name" value="U5_MeTrfase_fam"/>
</dbReference>
<evidence type="ECO:0000256" key="4">
    <source>
        <dbReference type="PROSITE-ProRule" id="PRU01024"/>
    </source>
</evidence>
<dbReference type="FunFam" id="3.40.50.150:FF:000009">
    <property type="entry name" value="23S rRNA (Uracil(1939)-C(5))-methyltransferase RlmD"/>
    <property type="match status" value="1"/>
</dbReference>
<feature type="binding site" evidence="4">
    <location>
        <position position="393"/>
    </location>
    <ligand>
        <name>S-adenosyl-L-methionine</name>
        <dbReference type="ChEBI" id="CHEBI:59789"/>
    </ligand>
</feature>
<dbReference type="InterPro" id="IPR012340">
    <property type="entry name" value="NA-bd_OB-fold"/>
</dbReference>
<dbReference type="PANTHER" id="PTHR11061">
    <property type="entry name" value="RNA M5U METHYLTRANSFERASE"/>
    <property type="match status" value="1"/>
</dbReference>
<comment type="similarity">
    <text evidence="4">Belongs to the class I-like SAM-binding methyltransferase superfamily. RNA M5U methyltransferase family.</text>
</comment>
<evidence type="ECO:0000313" key="6">
    <source>
        <dbReference type="EMBL" id="PKY88195.1"/>
    </source>
</evidence>
<feature type="active site" description="Nucleophile" evidence="4">
    <location>
        <position position="420"/>
    </location>
</feature>
<dbReference type="Gene3D" id="2.40.50.1070">
    <property type="match status" value="1"/>
</dbReference>
<evidence type="ECO:0000256" key="2">
    <source>
        <dbReference type="ARBA" id="ARBA00022679"/>
    </source>
</evidence>
<proteinExistence type="inferred from homology"/>
<dbReference type="EMBL" id="PKHE01000016">
    <property type="protein sequence ID" value="PKY88195.1"/>
    <property type="molecule type" value="Genomic_DNA"/>
</dbReference>
<accession>A0A2I1JXU3</accession>
<dbReference type="RefSeq" id="WP_101954529.1">
    <property type="nucleotide sequence ID" value="NZ_PKHE01000016.1"/>
</dbReference>
<evidence type="ECO:0000256" key="5">
    <source>
        <dbReference type="PROSITE-ProRule" id="PRU10015"/>
    </source>
</evidence>
<feature type="binding site" evidence="4">
    <location>
        <position position="345"/>
    </location>
    <ligand>
        <name>S-adenosyl-L-methionine</name>
        <dbReference type="ChEBI" id="CHEBI:59789"/>
    </ligand>
</feature>
<feature type="active site" evidence="5">
    <location>
        <position position="420"/>
    </location>
</feature>
<name>A0A2I1JXU3_9LACT</name>
<protein>
    <submittedName>
        <fullName evidence="6">23S rRNA (Uracil(1939)-C(5))-methyltransferase RlmD</fullName>
    </submittedName>
</protein>
<feature type="binding site" evidence="4">
    <location>
        <position position="295"/>
    </location>
    <ligand>
        <name>S-adenosyl-L-methionine</name>
        <dbReference type="ChEBI" id="CHEBI:59789"/>
    </ligand>
</feature>
<dbReference type="Gene3D" id="3.40.50.150">
    <property type="entry name" value="Vaccinia Virus protein VP39"/>
    <property type="match status" value="1"/>
</dbReference>
<reference evidence="6 7" key="1">
    <citation type="submission" date="2017-12" db="EMBL/GenBank/DDBJ databases">
        <title>Phylogenetic diversity of female urinary microbiome.</title>
        <authorList>
            <person name="Thomas-White K."/>
            <person name="Wolfe A.J."/>
        </authorList>
    </citation>
    <scope>NUCLEOTIDE SEQUENCE [LARGE SCALE GENOMIC DNA]</scope>
    <source>
        <strain evidence="6 7">UMB0898</strain>
    </source>
</reference>
<sequence>MEQYPTEQLEVTIDHINYKGQGYARYIHAPDRGSQGRHLHLNIPFTVPGDVVQVTVENAKGRHKATVHYDKIIHPSTMRDTTIPMDEAICAGTPLVYMKYADQLEYKLNMVQNALAENDFDSALVKPVLGMNNPNRYRNKMELTFGSEGELGMHQQGNYRRVIDMKDSYIATEAMVEIKHIVSQWRRDFNLPGYVKDTHTGLLRNLLMRQSFSTGEMMVVLYATEGPAAYAEAADELTRRLLAAQPQIQSLQWIVHQDIADRIQSDEVHILHGRDFIYDELSGFKYRIWPNTFFQANPVQAEQMVKIAVEMAQVDSNLRVLDLYCGVGTFSLPLARAAKDLCGIEIVDTSIQSARRNAQDNGLTNTHFITSDARSALKTLKDTWGQPDLLLLNPPRSGAGGKVMRSIGRFGTEKIVYVSCNPNTLAEDMRWLRDFGYELQVVQPVDQFPHTHHTECVVLLQREIM</sequence>
<dbReference type="PROSITE" id="PS01230">
    <property type="entry name" value="TRMA_1"/>
    <property type="match status" value="1"/>
</dbReference>
<keyword evidence="2 4" id="KW-0808">Transferase</keyword>
<dbReference type="SUPFAM" id="SSF53335">
    <property type="entry name" value="S-adenosyl-L-methionine-dependent methyltransferases"/>
    <property type="match status" value="1"/>
</dbReference>
<evidence type="ECO:0000313" key="7">
    <source>
        <dbReference type="Proteomes" id="UP000234384"/>
    </source>
</evidence>
<dbReference type="Gene3D" id="2.40.50.140">
    <property type="entry name" value="Nucleic acid-binding proteins"/>
    <property type="match status" value="1"/>
</dbReference>
<dbReference type="AlphaFoldDB" id="A0A2I1JXU3"/>
<dbReference type="PROSITE" id="PS01231">
    <property type="entry name" value="TRMA_2"/>
    <property type="match status" value="1"/>
</dbReference>
<gene>
    <name evidence="6" type="ORF">CYJ57_06170</name>
</gene>
<keyword evidence="3 4" id="KW-0949">S-adenosyl-L-methionine</keyword>
<comment type="caution">
    <text evidence="6">The sequence shown here is derived from an EMBL/GenBank/DDBJ whole genome shotgun (WGS) entry which is preliminary data.</text>
</comment>
<dbReference type="GO" id="GO:0070041">
    <property type="term" value="F:rRNA (uridine-C5-)-methyltransferase activity"/>
    <property type="evidence" value="ECO:0007669"/>
    <property type="project" value="TreeGrafter"/>
</dbReference>
<dbReference type="InterPro" id="IPR030390">
    <property type="entry name" value="MeTrfase_TrmA_AS"/>
</dbReference>
<evidence type="ECO:0000256" key="1">
    <source>
        <dbReference type="ARBA" id="ARBA00022603"/>
    </source>
</evidence>
<keyword evidence="1 4" id="KW-0489">Methyltransferase</keyword>
<dbReference type="PROSITE" id="PS51687">
    <property type="entry name" value="SAM_MT_RNA_M5U"/>
    <property type="match status" value="1"/>
</dbReference>
<dbReference type="InterPro" id="IPR030391">
    <property type="entry name" value="MeTrfase_TrmA_CS"/>
</dbReference>
<dbReference type="Proteomes" id="UP000234384">
    <property type="component" value="Unassembled WGS sequence"/>
</dbReference>
<organism evidence="6 7">
    <name type="scientific">Falseniella ignava</name>
    <dbReference type="NCBI Taxonomy" id="137730"/>
    <lineage>
        <taxon>Bacteria</taxon>
        <taxon>Bacillati</taxon>
        <taxon>Bacillota</taxon>
        <taxon>Bacilli</taxon>
        <taxon>Lactobacillales</taxon>
        <taxon>Aerococcaceae</taxon>
        <taxon>Falseniella</taxon>
    </lineage>
</organism>
<dbReference type="CDD" id="cd02440">
    <property type="entry name" value="AdoMet_MTases"/>
    <property type="match status" value="1"/>
</dbReference>
<dbReference type="GO" id="GO:0070475">
    <property type="term" value="P:rRNA base methylation"/>
    <property type="evidence" value="ECO:0007669"/>
    <property type="project" value="TreeGrafter"/>
</dbReference>
<dbReference type="InterPro" id="IPR029063">
    <property type="entry name" value="SAM-dependent_MTases_sf"/>
</dbReference>